<organism evidence="1 2">
    <name type="scientific">Parascaris univalens</name>
    <name type="common">Nematode worm</name>
    <dbReference type="NCBI Taxonomy" id="6257"/>
    <lineage>
        <taxon>Eukaryota</taxon>
        <taxon>Metazoa</taxon>
        <taxon>Ecdysozoa</taxon>
        <taxon>Nematoda</taxon>
        <taxon>Chromadorea</taxon>
        <taxon>Rhabditida</taxon>
        <taxon>Spirurina</taxon>
        <taxon>Ascaridomorpha</taxon>
        <taxon>Ascaridoidea</taxon>
        <taxon>Ascarididae</taxon>
        <taxon>Parascaris</taxon>
    </lineage>
</organism>
<sequence>SRKSLITYFLPSYAFFSPSTYYRSEKVKTLYLFSNLNTYRTAINHSTLWLLLELVVQYL</sequence>
<accession>A0A915AAM0</accession>
<reference evidence="2" key="1">
    <citation type="submission" date="2022-11" db="UniProtKB">
        <authorList>
            <consortium name="WormBaseParasite"/>
        </authorList>
    </citation>
    <scope>IDENTIFICATION</scope>
</reference>
<evidence type="ECO:0000313" key="1">
    <source>
        <dbReference type="Proteomes" id="UP000887569"/>
    </source>
</evidence>
<keyword evidence="1" id="KW-1185">Reference proteome</keyword>
<evidence type="ECO:0000313" key="2">
    <source>
        <dbReference type="WBParaSite" id="PgR004_g031_t01"/>
    </source>
</evidence>
<dbReference type="Proteomes" id="UP000887569">
    <property type="component" value="Unplaced"/>
</dbReference>
<dbReference type="AlphaFoldDB" id="A0A915AAM0"/>
<protein>
    <submittedName>
        <fullName evidence="2">Ovule protein</fullName>
    </submittedName>
</protein>
<proteinExistence type="predicted"/>
<dbReference type="WBParaSite" id="PgR004_g031_t01">
    <property type="protein sequence ID" value="PgR004_g031_t01"/>
    <property type="gene ID" value="PgR004_g031"/>
</dbReference>
<name>A0A915AAM0_PARUN</name>